<evidence type="ECO:0000256" key="5">
    <source>
        <dbReference type="ARBA" id="ARBA00022839"/>
    </source>
</evidence>
<gene>
    <name evidence="7" type="primary">rnr</name>
    <name evidence="10" type="ORF">AAC691_15855</name>
</gene>
<dbReference type="SUPFAM" id="SSF50249">
    <property type="entry name" value="Nucleic acid-binding proteins"/>
    <property type="match status" value="2"/>
</dbReference>
<dbReference type="InterPro" id="IPR011805">
    <property type="entry name" value="RNase_R"/>
</dbReference>
<comment type="catalytic activity">
    <reaction evidence="1 7">
        <text>Exonucleolytic cleavage in the 3'- to 5'-direction to yield nucleoside 5'-phosphates.</text>
        <dbReference type="EC" id="3.1.13.1"/>
    </reaction>
</comment>
<dbReference type="CDD" id="cd04471">
    <property type="entry name" value="S1_RNase_R"/>
    <property type="match status" value="1"/>
</dbReference>
<dbReference type="HAMAP" id="MF_01895">
    <property type="entry name" value="RNase_R"/>
    <property type="match status" value="1"/>
</dbReference>
<dbReference type="NCBIfam" id="TIGR00358">
    <property type="entry name" value="3_prime_RNase"/>
    <property type="match status" value="1"/>
</dbReference>
<dbReference type="InterPro" id="IPR022966">
    <property type="entry name" value="RNase_II/R_CS"/>
</dbReference>
<organism evidence="10 11">
    <name type="scientific">Nguyenibacter vanlangensis</name>
    <dbReference type="NCBI Taxonomy" id="1216886"/>
    <lineage>
        <taxon>Bacteria</taxon>
        <taxon>Pseudomonadati</taxon>
        <taxon>Pseudomonadota</taxon>
        <taxon>Alphaproteobacteria</taxon>
        <taxon>Acetobacterales</taxon>
        <taxon>Acetobacteraceae</taxon>
        <taxon>Nguyenibacter</taxon>
    </lineage>
</organism>
<dbReference type="InterPro" id="IPR001900">
    <property type="entry name" value="RNase_II/R"/>
</dbReference>
<evidence type="ECO:0000256" key="4">
    <source>
        <dbReference type="ARBA" id="ARBA00022801"/>
    </source>
</evidence>
<evidence type="ECO:0000256" key="3">
    <source>
        <dbReference type="ARBA" id="ARBA00022722"/>
    </source>
</evidence>
<feature type="region of interest" description="Disordered" evidence="8">
    <location>
        <begin position="1"/>
        <end position="31"/>
    </location>
</feature>
<keyword evidence="6 7" id="KW-0694">RNA-binding</keyword>
<dbReference type="PROSITE" id="PS50126">
    <property type="entry name" value="S1"/>
    <property type="match status" value="1"/>
</dbReference>
<sequence>MEGRDLSDPPSPDPVPTDTAPPAALPAAKGALPDRETLRRFIAGASGRVGKREIARAFGLGPEHKAALRDMLRALALEGTLVPAGARRFRASAAMPEAAVVQVTGTDPDGDPIARPVAWDGDGPPPVIFMHPEQKGRPALAPGERVVARLKRLGPGRYEGRTLRRLTDAPARIVGVFRSAPPDVPPPGDVPRRPAEAGRLIPADRRAKAEWIIPAGETLGAEDEDVVIAEPLPLAGPGLKPARIIERLGPMGDARSVSLLAIHTHGIPDAFSAEALAEAERARGVPAEGREDLREVPLITIDGADARDFDDAVYAEPDGDGFRLIVAIADVAHYVRPGSALDREAQRRGNSVYFPDRVVPMLPEALSNGWCSLRPGEDRGCLFAELHIDAHGAKTRHRFGRGIMRSAARLTYDEAQAAIDGAQETGLPDGLIGTLFAAFRALAAARARRGTLDLDVPERTVRLDPQGRIVTIDPRPRFDSHRLIEEFMVLANVAAAEELERRRRPCLYRVHAPPSPERAGAMRDSLSVMGFALPPAGALQARDLGRVLAQAAGGDSATLVSETILRAQSQAEYSPDNIGHFGLALPAYAHFTSPIRRYADLMVHRTLIGLGTLPPDGMPAGDAARLAEIGEQVSATERRAVLAERETTERYVALWLAERIGMEFYGHVTGVARFGAFVTLTRTGATGLVPVSTLPDDVWTHDDTTQTLRGRHGGMRLSLGQPVTIRLVEATPVTGGLLFALVDPDMGADRVADRARTGAARRGRTRGMHRR</sequence>
<dbReference type="InterPro" id="IPR040476">
    <property type="entry name" value="CSD2"/>
</dbReference>
<name>A0ABZ3D1X0_9PROT</name>
<keyword evidence="3 7" id="KW-0540">Nuclease</keyword>
<dbReference type="PANTHER" id="PTHR23355">
    <property type="entry name" value="RIBONUCLEASE"/>
    <property type="match status" value="1"/>
</dbReference>
<evidence type="ECO:0000256" key="2">
    <source>
        <dbReference type="ARBA" id="ARBA00022490"/>
    </source>
</evidence>
<protein>
    <recommendedName>
        <fullName evidence="7">Ribonuclease R</fullName>
        <shortName evidence="7">RNase R</shortName>
        <ecNumber evidence="7">3.1.13.1</ecNumber>
    </recommendedName>
</protein>
<accession>A0ABZ3D1X0</accession>
<dbReference type="EMBL" id="CP152276">
    <property type="protein sequence ID" value="XAE41748.1"/>
    <property type="molecule type" value="Genomic_DNA"/>
</dbReference>
<evidence type="ECO:0000256" key="7">
    <source>
        <dbReference type="HAMAP-Rule" id="MF_01895"/>
    </source>
</evidence>
<proteinExistence type="inferred from homology"/>
<keyword evidence="11" id="KW-1185">Reference proteome</keyword>
<keyword evidence="2 7" id="KW-0963">Cytoplasm</keyword>
<dbReference type="Gene3D" id="2.40.50.140">
    <property type="entry name" value="Nucleic acid-binding proteins"/>
    <property type="match status" value="1"/>
</dbReference>
<evidence type="ECO:0000313" key="10">
    <source>
        <dbReference type="EMBL" id="XAE41748.1"/>
    </source>
</evidence>
<keyword evidence="4 7" id="KW-0378">Hydrolase</keyword>
<reference evidence="10 11" key="1">
    <citation type="submission" date="2024-04" db="EMBL/GenBank/DDBJ databases">
        <title>Complete genome sequence of Nguyenibacter vanlangesis HBCM-1154, a strain capable of nitrogen fixation, IAA production, and phosphorus solubilization isolated from sugarcane soil.</title>
        <authorList>
            <person name="MY HANH P."/>
        </authorList>
    </citation>
    <scope>NUCLEOTIDE SEQUENCE [LARGE SCALE GENOMIC DNA]</scope>
    <source>
        <strain evidence="10 11">HBCM 1154</strain>
    </source>
</reference>
<dbReference type="InterPro" id="IPR050180">
    <property type="entry name" value="RNR_Ribonuclease"/>
</dbReference>
<comment type="similarity">
    <text evidence="7">Belongs to the RNR ribonuclease family. RNase R subfamily.</text>
</comment>
<dbReference type="EC" id="3.1.13.1" evidence="7"/>
<dbReference type="Pfam" id="PF00575">
    <property type="entry name" value="S1"/>
    <property type="match status" value="1"/>
</dbReference>
<dbReference type="SMART" id="SM00316">
    <property type="entry name" value="S1"/>
    <property type="match status" value="1"/>
</dbReference>
<dbReference type="Proteomes" id="UP001449795">
    <property type="component" value="Chromosome"/>
</dbReference>
<evidence type="ECO:0000256" key="1">
    <source>
        <dbReference type="ARBA" id="ARBA00001849"/>
    </source>
</evidence>
<dbReference type="SMART" id="SM00955">
    <property type="entry name" value="RNB"/>
    <property type="match status" value="1"/>
</dbReference>
<dbReference type="PROSITE" id="PS01175">
    <property type="entry name" value="RIBONUCLEASE_II"/>
    <property type="match status" value="1"/>
</dbReference>
<feature type="compositionally biased region" description="Low complexity" evidence="8">
    <location>
        <begin position="16"/>
        <end position="31"/>
    </location>
</feature>
<dbReference type="InterPro" id="IPR003029">
    <property type="entry name" value="S1_domain"/>
</dbReference>
<feature type="domain" description="S1 motif" evidence="9">
    <location>
        <begin position="661"/>
        <end position="742"/>
    </location>
</feature>
<dbReference type="PANTHER" id="PTHR23355:SF9">
    <property type="entry name" value="DIS3-LIKE EXONUCLEASE 2"/>
    <property type="match status" value="1"/>
</dbReference>
<dbReference type="InterPro" id="IPR004476">
    <property type="entry name" value="RNase_II/RNase_R"/>
</dbReference>
<comment type="subcellular location">
    <subcellularLocation>
        <location evidence="7">Cytoplasm</location>
    </subcellularLocation>
</comment>
<evidence type="ECO:0000313" key="11">
    <source>
        <dbReference type="Proteomes" id="UP001449795"/>
    </source>
</evidence>
<keyword evidence="5 7" id="KW-0269">Exonuclease</keyword>
<evidence type="ECO:0000256" key="6">
    <source>
        <dbReference type="ARBA" id="ARBA00022884"/>
    </source>
</evidence>
<dbReference type="Pfam" id="PF00773">
    <property type="entry name" value="RNB"/>
    <property type="match status" value="1"/>
</dbReference>
<evidence type="ECO:0000259" key="9">
    <source>
        <dbReference type="PROSITE" id="PS50126"/>
    </source>
</evidence>
<evidence type="ECO:0000256" key="8">
    <source>
        <dbReference type="SAM" id="MobiDB-lite"/>
    </source>
</evidence>
<comment type="function">
    <text evidence="7">3'-5' exoribonuclease that releases 5'-nucleoside monophosphates and is involved in maturation of structured RNAs.</text>
</comment>
<dbReference type="Pfam" id="PF17876">
    <property type="entry name" value="CSD2"/>
    <property type="match status" value="1"/>
</dbReference>
<dbReference type="InterPro" id="IPR012340">
    <property type="entry name" value="NA-bd_OB-fold"/>
</dbReference>
<dbReference type="RefSeq" id="WP_342627616.1">
    <property type="nucleotide sequence ID" value="NZ_CP152276.1"/>
</dbReference>